<name>A0ABY2DGL1_9ACTN</name>
<comment type="caution">
    <text evidence="1">The sequence shown here is derived from an EMBL/GenBank/DDBJ whole genome shotgun (WGS) entry which is preliminary data.</text>
</comment>
<evidence type="ECO:0000313" key="2">
    <source>
        <dbReference type="Proteomes" id="UP000295626"/>
    </source>
</evidence>
<accession>A0ABY2DGL1</accession>
<dbReference type="Proteomes" id="UP000295626">
    <property type="component" value="Unassembled WGS sequence"/>
</dbReference>
<keyword evidence="2" id="KW-1185">Reference proteome</keyword>
<gene>
    <name evidence="1" type="ORF">E1091_19390</name>
</gene>
<feature type="non-terminal residue" evidence="1">
    <location>
        <position position="76"/>
    </location>
</feature>
<dbReference type="EMBL" id="SMKE01001121">
    <property type="protein sequence ID" value="TDB79972.1"/>
    <property type="molecule type" value="Genomic_DNA"/>
</dbReference>
<proteinExistence type="predicted"/>
<evidence type="ECO:0000313" key="1">
    <source>
        <dbReference type="EMBL" id="TDB79972.1"/>
    </source>
</evidence>
<organism evidence="1 2">
    <name type="scientific">Micromonospora fluostatini</name>
    <dbReference type="NCBI Taxonomy" id="1629071"/>
    <lineage>
        <taxon>Bacteria</taxon>
        <taxon>Bacillati</taxon>
        <taxon>Actinomycetota</taxon>
        <taxon>Actinomycetes</taxon>
        <taxon>Micromonosporales</taxon>
        <taxon>Micromonosporaceae</taxon>
        <taxon>Micromonospora</taxon>
    </lineage>
</organism>
<reference evidence="1 2" key="1">
    <citation type="submission" date="2019-02" db="EMBL/GenBank/DDBJ databases">
        <title>Draft genome sequences of novel Actinobacteria.</title>
        <authorList>
            <person name="Sahin N."/>
            <person name="Ay H."/>
            <person name="Saygin H."/>
        </authorList>
    </citation>
    <scope>NUCLEOTIDE SEQUENCE [LARGE SCALE GENOMIC DNA]</scope>
    <source>
        <strain evidence="1 2">JCM 30529</strain>
    </source>
</reference>
<sequence length="76" mass="8416">MFEAVEQFIANPGHFLQRNALIPKVNLGALRIEHFTLRPAPDVHCLGTDGSAIPAWEVVLTPPTTVASFQAFWVPY</sequence>
<protein>
    <submittedName>
        <fullName evidence="1">Uncharacterized protein</fullName>
    </submittedName>
</protein>